<dbReference type="InterPro" id="IPR032710">
    <property type="entry name" value="NTF2-like_dom_sf"/>
</dbReference>
<keyword evidence="1" id="KW-0732">Signal</keyword>
<dbReference type="InterPro" id="IPR011944">
    <property type="entry name" value="Steroid_delta5-4_isomerase"/>
</dbReference>
<name>A0A2T2YA24_9BACT</name>
<dbReference type="AlphaFoldDB" id="A0A2T2YA24"/>
<proteinExistence type="predicted"/>
<sequence length="171" mass="19228">MKVNYAQIVLILAITLSAAITEAQVDSSAKETIQHIIQQETEAWNKGDAKGYSRYFASDGTFTNILGMFFTGKEEFKKRHQQIFTGIFRGTAMKQNIVSLKFVRPEVALVETLTWTSGFSKAGLPPGMHSDTKGRLRTRLLQVKVKETGRWKVVSYHNVEVNPVVLLPEPQ</sequence>
<dbReference type="Proteomes" id="UP000240357">
    <property type="component" value="Unassembled WGS sequence"/>
</dbReference>
<dbReference type="OrthoDB" id="582586at2"/>
<dbReference type="NCBIfam" id="TIGR02246">
    <property type="entry name" value="SgcJ/EcaC family oxidoreductase"/>
    <property type="match status" value="1"/>
</dbReference>
<evidence type="ECO:0000313" key="3">
    <source>
        <dbReference type="EMBL" id="PSR52288.1"/>
    </source>
</evidence>
<evidence type="ECO:0000259" key="2">
    <source>
        <dbReference type="Pfam" id="PF14534"/>
    </source>
</evidence>
<dbReference type="SUPFAM" id="SSF54427">
    <property type="entry name" value="NTF2-like"/>
    <property type="match status" value="1"/>
</dbReference>
<evidence type="ECO:0000313" key="4">
    <source>
        <dbReference type="Proteomes" id="UP000240357"/>
    </source>
</evidence>
<comment type="caution">
    <text evidence="3">The sequence shown here is derived from an EMBL/GenBank/DDBJ whole genome shotgun (WGS) entry which is preliminary data.</text>
</comment>
<feature type="chain" id="PRO_5015574007" description="DUF4440 domain-containing protein" evidence="1">
    <location>
        <begin position="19"/>
        <end position="171"/>
    </location>
</feature>
<keyword evidence="4" id="KW-1185">Reference proteome</keyword>
<feature type="signal peptide" evidence="1">
    <location>
        <begin position="1"/>
        <end position="18"/>
    </location>
</feature>
<evidence type="ECO:0000256" key="1">
    <source>
        <dbReference type="SAM" id="SignalP"/>
    </source>
</evidence>
<gene>
    <name evidence="3" type="ORF">AHMF7605_01500</name>
</gene>
<reference evidence="3 4" key="1">
    <citation type="submission" date="2018-03" db="EMBL/GenBank/DDBJ databases">
        <title>Adhaeribacter sp. HMF7605 Genome sequencing and assembly.</title>
        <authorList>
            <person name="Kang H."/>
            <person name="Kang J."/>
            <person name="Cha I."/>
            <person name="Kim H."/>
            <person name="Joh K."/>
        </authorList>
    </citation>
    <scope>NUCLEOTIDE SEQUENCE [LARGE SCALE GENOMIC DNA]</scope>
    <source>
        <strain evidence="3 4">HMF7605</strain>
    </source>
</reference>
<dbReference type="Gene3D" id="3.10.450.50">
    <property type="match status" value="1"/>
</dbReference>
<dbReference type="EMBL" id="PYFT01000001">
    <property type="protein sequence ID" value="PSR52288.1"/>
    <property type="molecule type" value="Genomic_DNA"/>
</dbReference>
<organism evidence="3 4">
    <name type="scientific">Adhaeribacter arboris</name>
    <dbReference type="NCBI Taxonomy" id="2072846"/>
    <lineage>
        <taxon>Bacteria</taxon>
        <taxon>Pseudomonadati</taxon>
        <taxon>Bacteroidota</taxon>
        <taxon>Cytophagia</taxon>
        <taxon>Cytophagales</taxon>
        <taxon>Hymenobacteraceae</taxon>
        <taxon>Adhaeribacter</taxon>
    </lineage>
</organism>
<feature type="domain" description="DUF4440" evidence="2">
    <location>
        <begin position="33"/>
        <end position="153"/>
    </location>
</feature>
<dbReference type="InterPro" id="IPR027843">
    <property type="entry name" value="DUF4440"/>
</dbReference>
<protein>
    <recommendedName>
        <fullName evidence="2">DUF4440 domain-containing protein</fullName>
    </recommendedName>
</protein>
<dbReference type="RefSeq" id="WP_106925764.1">
    <property type="nucleotide sequence ID" value="NZ_PYFT01000001.1"/>
</dbReference>
<dbReference type="Pfam" id="PF14534">
    <property type="entry name" value="DUF4440"/>
    <property type="match status" value="1"/>
</dbReference>
<accession>A0A2T2YA24</accession>